<organism evidence="3 4">
    <name type="scientific">Pedosphaera parvula (strain Ellin514)</name>
    <dbReference type="NCBI Taxonomy" id="320771"/>
    <lineage>
        <taxon>Bacteria</taxon>
        <taxon>Pseudomonadati</taxon>
        <taxon>Verrucomicrobiota</taxon>
        <taxon>Pedosphaerae</taxon>
        <taxon>Pedosphaerales</taxon>
        <taxon>Pedosphaeraceae</taxon>
        <taxon>Pedosphaera</taxon>
    </lineage>
</organism>
<dbReference type="PANTHER" id="PTHR31061">
    <property type="entry name" value="LD22376P"/>
    <property type="match status" value="1"/>
</dbReference>
<feature type="transmembrane region" description="Helical" evidence="2">
    <location>
        <begin position="340"/>
        <end position="360"/>
    </location>
</feature>
<name>B9XJ78_PEDPL</name>
<reference evidence="3 4" key="1">
    <citation type="journal article" date="2011" name="J. Bacteriol.">
        <title>Genome sequence of 'Pedosphaera parvula' Ellin514, an aerobic Verrucomicrobial isolate from pasture soil.</title>
        <authorList>
            <person name="Kant R."/>
            <person name="van Passel M.W."/>
            <person name="Sangwan P."/>
            <person name="Palva A."/>
            <person name="Lucas S."/>
            <person name="Copeland A."/>
            <person name="Lapidus A."/>
            <person name="Glavina Del Rio T."/>
            <person name="Dalin E."/>
            <person name="Tice H."/>
            <person name="Bruce D."/>
            <person name="Goodwin L."/>
            <person name="Pitluck S."/>
            <person name="Chertkov O."/>
            <person name="Larimer F.W."/>
            <person name="Land M.L."/>
            <person name="Hauser L."/>
            <person name="Brettin T.S."/>
            <person name="Detter J.C."/>
            <person name="Han S."/>
            <person name="de Vos W.M."/>
            <person name="Janssen P.H."/>
            <person name="Smidt H."/>
        </authorList>
    </citation>
    <scope>NUCLEOTIDE SEQUENCE [LARGE SCALE GENOMIC DNA]</scope>
    <source>
        <strain evidence="3 4">Ellin514</strain>
    </source>
</reference>
<dbReference type="OrthoDB" id="9788724at2"/>
<evidence type="ECO:0000313" key="4">
    <source>
        <dbReference type="Proteomes" id="UP000003688"/>
    </source>
</evidence>
<evidence type="ECO:0000256" key="1">
    <source>
        <dbReference type="SAM" id="MobiDB-lite"/>
    </source>
</evidence>
<feature type="transmembrane region" description="Helical" evidence="2">
    <location>
        <begin position="147"/>
        <end position="163"/>
    </location>
</feature>
<feature type="transmembrane region" description="Helical" evidence="2">
    <location>
        <begin position="170"/>
        <end position="189"/>
    </location>
</feature>
<sequence>MNPEEAQATLASPTQESRPARTVPEKATRLISLDAYRGFVMLLMASEGFNMWRMAEQNPNSSFWQFLKYQTEHVDWRGCALWDLIQPSFMFMVGVAMPFSLASRRAKGQSFNTMLGHTLWRSIALVFIGIFLRSVGRHQTYFTFEDVLTQIGLGYTFLFLLAWTKLRVQFTAAMLILVGYWAAFALYPLPVNDFDYQKVGIPANWHHLTGFAAHWDKNTNLAAAVDQWFLNLFPREHPFVFNGGGYLTLSFVPSLATMIFGLLAGQFMREQSTQSSKVRLLVGAGIACLALGAVLDMTGICPSVKRIWTPSWVIFSTGWTCILLATFYGIIDWQGYKRWAFPLIVVGMNSIAMYVMAHLWDKFIKTTFKVHFGEGVFNILGTACAPITEMALTLLVLWLMCFWMYRRKTFLKI</sequence>
<keyword evidence="4" id="KW-1185">Reference proteome</keyword>
<dbReference type="Proteomes" id="UP000003688">
    <property type="component" value="Unassembled WGS sequence"/>
</dbReference>
<gene>
    <name evidence="3" type="ORF">Cflav_PD3175</name>
</gene>
<feature type="transmembrane region" description="Helical" evidence="2">
    <location>
        <begin position="84"/>
        <end position="102"/>
    </location>
</feature>
<protein>
    <submittedName>
        <fullName evidence="3">Uncharacterized protein</fullName>
    </submittedName>
</protein>
<feature type="transmembrane region" description="Helical" evidence="2">
    <location>
        <begin position="312"/>
        <end position="331"/>
    </location>
</feature>
<feature type="transmembrane region" description="Helical" evidence="2">
    <location>
        <begin position="114"/>
        <end position="135"/>
    </location>
</feature>
<dbReference type="EMBL" id="ABOX02000020">
    <property type="protein sequence ID" value="EEF60116.1"/>
    <property type="molecule type" value="Genomic_DNA"/>
</dbReference>
<dbReference type="RefSeq" id="WP_007415871.1">
    <property type="nucleotide sequence ID" value="NZ_ABOX02000020.1"/>
</dbReference>
<evidence type="ECO:0000256" key="2">
    <source>
        <dbReference type="SAM" id="Phobius"/>
    </source>
</evidence>
<keyword evidence="2" id="KW-0472">Membrane</keyword>
<dbReference type="AlphaFoldDB" id="B9XJ78"/>
<feature type="transmembrane region" description="Helical" evidence="2">
    <location>
        <begin position="280"/>
        <end position="300"/>
    </location>
</feature>
<keyword evidence="2" id="KW-1133">Transmembrane helix</keyword>
<keyword evidence="2" id="KW-0812">Transmembrane</keyword>
<dbReference type="PANTHER" id="PTHR31061:SF24">
    <property type="entry name" value="LD22376P"/>
    <property type="match status" value="1"/>
</dbReference>
<feature type="region of interest" description="Disordered" evidence="1">
    <location>
        <begin position="1"/>
        <end position="23"/>
    </location>
</feature>
<evidence type="ECO:0000313" key="3">
    <source>
        <dbReference type="EMBL" id="EEF60116.1"/>
    </source>
</evidence>
<dbReference type="STRING" id="320771.Cflav_PD3175"/>
<feature type="transmembrane region" description="Helical" evidence="2">
    <location>
        <begin position="380"/>
        <end position="405"/>
    </location>
</feature>
<accession>B9XJ78</accession>
<proteinExistence type="predicted"/>
<comment type="caution">
    <text evidence="3">The sequence shown here is derived from an EMBL/GenBank/DDBJ whole genome shotgun (WGS) entry which is preliminary data.</text>
</comment>
<feature type="transmembrane region" description="Helical" evidence="2">
    <location>
        <begin position="246"/>
        <end position="268"/>
    </location>
</feature>